<feature type="compositionally biased region" description="Basic and acidic residues" evidence="1">
    <location>
        <begin position="9"/>
        <end position="24"/>
    </location>
</feature>
<evidence type="ECO:0000313" key="2">
    <source>
        <dbReference type="EMBL" id="ACG78575.1"/>
    </source>
</evidence>
<feature type="region of interest" description="Disordered" evidence="1">
    <location>
        <begin position="1"/>
        <end position="38"/>
    </location>
</feature>
<evidence type="ECO:0000256" key="1">
    <source>
        <dbReference type="SAM" id="MobiDB-lite"/>
    </source>
</evidence>
<dbReference type="EMBL" id="CP000747">
    <property type="protein sequence ID" value="ACG78575.1"/>
    <property type="molecule type" value="Genomic_DNA"/>
</dbReference>
<proteinExistence type="predicted"/>
<dbReference type="KEGG" id="pzu:PHZ_c2164"/>
<evidence type="ECO:0008006" key="4">
    <source>
        <dbReference type="Google" id="ProtNLM"/>
    </source>
</evidence>
<gene>
    <name evidence="2" type="ordered locus">PHZ_c2164</name>
</gene>
<name>B4REP9_PHEZH</name>
<reference evidence="2 3" key="1">
    <citation type="journal article" date="2008" name="BMC Genomics">
        <title>Complete genome of Phenylobacterium zucineum - a novel facultative intracellular bacterium isolated from human erythroleukemia cell line K562.</title>
        <authorList>
            <person name="Luo Y."/>
            <person name="Xu X."/>
            <person name="Ding Z."/>
            <person name="Liu Z."/>
            <person name="Zhang B."/>
            <person name="Yan Z."/>
            <person name="Sun J."/>
            <person name="Hu S."/>
            <person name="Hu X."/>
        </authorList>
    </citation>
    <scope>NUCLEOTIDE SEQUENCE [LARGE SCALE GENOMIC DNA]</scope>
    <source>
        <strain evidence="2 3">HLK1</strain>
    </source>
</reference>
<dbReference type="eggNOG" id="COG1522">
    <property type="taxonomic scope" value="Bacteria"/>
</dbReference>
<organism evidence="2 3">
    <name type="scientific">Phenylobacterium zucineum (strain HLK1)</name>
    <dbReference type="NCBI Taxonomy" id="450851"/>
    <lineage>
        <taxon>Bacteria</taxon>
        <taxon>Pseudomonadati</taxon>
        <taxon>Pseudomonadota</taxon>
        <taxon>Alphaproteobacteria</taxon>
        <taxon>Caulobacterales</taxon>
        <taxon>Caulobacteraceae</taxon>
        <taxon>Phenylobacterium</taxon>
    </lineage>
</organism>
<sequence>MRPVSPCRAGDRPRGSRLCADRRPPSAIPKPSMQRKAASAARAVCRPPSLDSDIPAEWASASGGVLADAVIGRWRRIALDADQRAAATAPHWPAAGPWLRGRPARGGAVEEGRRTILTLAGAHRRGSRAMGPLGGNEERQLSTTSSWVDKEAARLTAAFVADLNEIGFLRRPERAGAAPGERSTLDAAIMIAITQANVAPLLRDPDRQTAFDGLDAPPPDELRRPVSIRSLADSLGLPAETVRRRVHRMAAEGVCVLSPRGVVVPQRVLASEHYTGPALETCARLGRLYGELRALGALGPPRHPAEAPSPGAFPHRRVMRIWGDHLLRSLDSVTRNLGDLVTVMLLLSILRANTEGGPGTSPRPVSVAALARRQGLPEETVRRYILRLTAEGRCLRTTRGLVLPPDVLDRPEWGAFTSAHLANLRRFFAALDAQGLLAEWEAERSAALEPTR</sequence>
<dbReference type="Proteomes" id="UP000001868">
    <property type="component" value="Chromosome"/>
</dbReference>
<accession>B4REP9</accession>
<dbReference type="AlphaFoldDB" id="B4REP9"/>
<protein>
    <recommendedName>
        <fullName evidence="4">HTH iclR-type domain-containing protein</fullName>
    </recommendedName>
</protein>
<dbReference type="HOGENOM" id="CLU_048882_0_0_5"/>
<evidence type="ECO:0000313" key="3">
    <source>
        <dbReference type="Proteomes" id="UP000001868"/>
    </source>
</evidence>
<keyword evidence="3" id="KW-1185">Reference proteome</keyword>